<sequence length="86" mass="9449">MHSIASNDDDDDSGLNPGDQIAAQRFGRALLRNAGGVLRGRYSIMILMRPPAQAMISQWDKSSVDCDDVVKETYLKRELNKPDVGG</sequence>
<evidence type="ECO:0000313" key="1">
    <source>
        <dbReference type="EMBL" id="EGG29500.1"/>
    </source>
</evidence>
<dbReference type="STRING" id="2518989.IMCC3088_1694"/>
<reference evidence="1 2" key="1">
    <citation type="journal article" date="2011" name="J. Bacteriol.">
        <title>Genome sequence of strain IMCC3088, a proteorhodopsin-containing marine bacterium belonging to the OM60/NOR5 clade.</title>
        <authorList>
            <person name="Jang Y."/>
            <person name="Oh H.M."/>
            <person name="Kang I."/>
            <person name="Lee K."/>
            <person name="Yang S.J."/>
            <person name="Cho J.C."/>
        </authorList>
    </citation>
    <scope>NUCLEOTIDE SEQUENCE [LARGE SCALE GENOMIC DNA]</scope>
    <source>
        <strain evidence="1 2">IMCC3088</strain>
    </source>
</reference>
<evidence type="ECO:0000313" key="2">
    <source>
        <dbReference type="Proteomes" id="UP000005615"/>
    </source>
</evidence>
<dbReference type="RefSeq" id="WP_009575925.1">
    <property type="nucleotide sequence ID" value="NZ_AEIG01000048.1"/>
</dbReference>
<comment type="caution">
    <text evidence="1">The sequence shown here is derived from an EMBL/GenBank/DDBJ whole genome shotgun (WGS) entry which is preliminary data.</text>
</comment>
<dbReference type="EMBL" id="AEIG01000048">
    <property type="protein sequence ID" value="EGG29500.1"/>
    <property type="molecule type" value="Genomic_DNA"/>
</dbReference>
<proteinExistence type="predicted"/>
<dbReference type="AlphaFoldDB" id="F3L2C7"/>
<name>F3L2C7_9GAMM</name>
<organism evidence="1 2">
    <name type="scientific">Aequoribacter fuscus</name>
    <dbReference type="NCBI Taxonomy" id="2518989"/>
    <lineage>
        <taxon>Bacteria</taxon>
        <taxon>Pseudomonadati</taxon>
        <taxon>Pseudomonadota</taxon>
        <taxon>Gammaproteobacteria</taxon>
        <taxon>Cellvibrionales</taxon>
        <taxon>Halieaceae</taxon>
        <taxon>Aequoribacter</taxon>
    </lineage>
</organism>
<accession>F3L2C7</accession>
<gene>
    <name evidence="1" type="ORF">IMCC3088_1694</name>
</gene>
<dbReference type="Proteomes" id="UP000005615">
    <property type="component" value="Unassembled WGS sequence"/>
</dbReference>
<protein>
    <submittedName>
        <fullName evidence="1">Uncharacterized protein</fullName>
    </submittedName>
</protein>
<keyword evidence="2" id="KW-1185">Reference proteome</keyword>